<reference evidence="1 2" key="1">
    <citation type="submission" date="2016-10" db="EMBL/GenBank/DDBJ databases">
        <title>Comparative genomics of Bacillus thuringiensis reveals a path to pathogens against multiple invertebrate hosts.</title>
        <authorList>
            <person name="Zheng J."/>
            <person name="Gao Q."/>
            <person name="Liu H."/>
            <person name="Peng D."/>
            <person name="Ruan L."/>
            <person name="Sun M."/>
        </authorList>
    </citation>
    <scope>NUCLEOTIDE SEQUENCE [LARGE SCALE GENOMIC DNA]</scope>
    <source>
        <strain evidence="1">BGSC 4AU1</strain>
    </source>
</reference>
<dbReference type="RefSeq" id="WP_088114321.1">
    <property type="nucleotide sequence ID" value="NZ_MOOK01000049.1"/>
</dbReference>
<comment type="caution">
    <text evidence="1">The sequence shown here is derived from an EMBL/GenBank/DDBJ whole genome shotgun (WGS) entry which is preliminary data.</text>
</comment>
<proteinExistence type="predicted"/>
<organism evidence="1 2">
    <name type="scientific">Bacillus thuringiensis subsp. higo</name>
    <dbReference type="NCBI Taxonomy" id="132266"/>
    <lineage>
        <taxon>Bacteria</taxon>
        <taxon>Bacillati</taxon>
        <taxon>Bacillota</taxon>
        <taxon>Bacilli</taxon>
        <taxon>Bacillales</taxon>
        <taxon>Bacillaceae</taxon>
        <taxon>Bacillus</taxon>
        <taxon>Bacillus cereus group</taxon>
    </lineage>
</organism>
<name>A0A9X6QV09_BACUH</name>
<evidence type="ECO:0000313" key="2">
    <source>
        <dbReference type="Proteomes" id="UP000194816"/>
    </source>
</evidence>
<accession>A0A9X6QV09</accession>
<dbReference type="AlphaFoldDB" id="A0A9X6QV09"/>
<dbReference type="Proteomes" id="UP000194816">
    <property type="component" value="Unassembled WGS sequence"/>
</dbReference>
<protein>
    <submittedName>
        <fullName evidence="1">Uncharacterized protein</fullName>
    </submittedName>
</protein>
<evidence type="ECO:0000313" key="1">
    <source>
        <dbReference type="EMBL" id="OUB58705.1"/>
    </source>
</evidence>
<gene>
    <name evidence="1" type="ORF">BK716_04820</name>
</gene>
<dbReference type="EMBL" id="MOOK01000049">
    <property type="protein sequence ID" value="OUB58705.1"/>
    <property type="molecule type" value="Genomic_DNA"/>
</dbReference>
<sequence length="1075" mass="123501">MAQIDEGKQIFSNPNGIINWNETKGQKLVNTISIDENKRGIHREWGFIGEAGTNIDTLLKEWANLNFFLKASVEADVGIRGQTPLNLFDMKEQAGLALQLQVIARAAIAIGLDIDLTIGELMKELQIYSNPDDFMTELLNIFFEETEIEGVMYAQVAIAVMAYTHLIITGSFFSNQHTENTPGFKMIFDAGYGFIAGGGYRCYVQVKMTNPRKLIYRTSELTVGECMKSVSSFSVLRIMEAPLKIGLRLAYMLGEELERNYLAGDPRVNQTIQVIIEEGQRWFLHQFNQHARDNLKSLITSMNMPTSIASNLLRKLDERAITTVEFSKNLHDIMSLSLAILPSLPPVYKESWLTQLCVIWSSMNLYISVSEEQLKDVPRYYHFHGSLGISIPETISNEINRYLGKLPSNLLQKEQLMTFLFDNALTSILQQQNNIYYVISIYKDLYSGSEQEVVQQLFNFAPLKDFLADRATLDKLFNGLYLFFQTHMVHINYILEQEMTEYKALSDMLNHSVFPSLSLVLEIIIPEILNGYLNESKIRRNMVEALSSALLPLIGRTLIQIQDGILSKTKDQLGFKLRQAGKELEHINLPQKFEEYDLGKFIVFDIKDYMIEFLEFVDTPEFTKSYINHIFKVMIYPMQHALEVMAEIIEKHPYPKSVFYDMEAILTPISNWKNTMDFYRNLTNDPNWLPQETKVKKLLEDLGKYMLIDMQKYNTQLISILLKAMLTKLLEDIEFVIIFIQNLLNTLLNLIGGELANKLSGPLGDFIEKIVGDDPLTYYHIPNKYLDKALNLLRDEINKGVINNIIPSITGALIKGDLDAKTIINALRGQELNSNLFREVIIEQIKNHLIEELDDTLGINVSFSVPIEDIIGDVADTIEDTIGDIGGGLYSHSHHSHETSIPINLGFISFSSIDIINIVINELLNNPLIDEQYKKLRFEQLIKFVYFLEEKPPIYEKTIPEIEKQYIKLTRNFPMIINIKDMLLIVQTHKEHTDHMEIFIHFPDNNVLTDNVIIKLNEIEISLDCFSFYDDTPFLNRQNSLLLYGVTPFYKLKSNINTLHVFYQDMESKLSFSIE</sequence>